<keyword evidence="1" id="KW-0472">Membrane</keyword>
<organism evidence="2">
    <name type="scientific">Bactrocera dorsalis</name>
    <name type="common">Oriental fruit fly</name>
    <name type="synonym">Dacus dorsalis</name>
    <dbReference type="NCBI Taxonomy" id="27457"/>
    <lineage>
        <taxon>Eukaryota</taxon>
        <taxon>Metazoa</taxon>
        <taxon>Ecdysozoa</taxon>
        <taxon>Arthropoda</taxon>
        <taxon>Hexapoda</taxon>
        <taxon>Insecta</taxon>
        <taxon>Pterygota</taxon>
        <taxon>Neoptera</taxon>
        <taxon>Endopterygota</taxon>
        <taxon>Diptera</taxon>
        <taxon>Brachycera</taxon>
        <taxon>Muscomorpha</taxon>
        <taxon>Tephritoidea</taxon>
        <taxon>Tephritidae</taxon>
        <taxon>Bactrocera</taxon>
        <taxon>Bactrocera</taxon>
    </lineage>
</organism>
<sequence length="177" mass="20060">MVAARFSSSTITNNNNNKKHNIFLYIKSHGSWRPNCCWQNHNVDVYDEGDNWHTNSFSALPSRSGQQPAQQQRESLQQPLSSYNGSSGALLSIINFFAAANSAFIIFRFLFGLALLLRSCCCCVCMSFRVLLIFNKVARSRRPEVVVTLKRIIYLLSHLAYYQFKALTLSDGTLHSL</sequence>
<evidence type="ECO:0000313" key="2">
    <source>
        <dbReference type="EMBL" id="JAC46802.1"/>
    </source>
</evidence>
<protein>
    <recommendedName>
        <fullName evidence="3">Transmembrane protein</fullName>
    </recommendedName>
</protein>
<feature type="transmembrane region" description="Helical" evidence="1">
    <location>
        <begin position="116"/>
        <end position="134"/>
    </location>
</feature>
<feature type="transmembrane region" description="Helical" evidence="1">
    <location>
        <begin position="89"/>
        <end position="110"/>
    </location>
</feature>
<name>A0A034VXI7_BACDO</name>
<evidence type="ECO:0000256" key="1">
    <source>
        <dbReference type="SAM" id="Phobius"/>
    </source>
</evidence>
<accession>A0A034VXI7</accession>
<keyword evidence="1" id="KW-1133">Transmembrane helix</keyword>
<evidence type="ECO:0008006" key="3">
    <source>
        <dbReference type="Google" id="ProtNLM"/>
    </source>
</evidence>
<reference evidence="2" key="1">
    <citation type="journal article" date="2014" name="BMC Genomics">
        <title>Characterizing the developmental transcriptome of the oriental fruit fly, Bactrocera dorsalis (Diptera: Tephritidae) through comparative genomic analysis with Drosophila melanogaster utilizing modENCODE datasets.</title>
        <authorList>
            <person name="Geib S.M."/>
            <person name="Calla B."/>
            <person name="Hall B."/>
            <person name="Hou S."/>
            <person name="Manoukis N.C."/>
        </authorList>
    </citation>
    <scope>NUCLEOTIDE SEQUENCE</scope>
    <source>
        <strain evidence="2">Punador</strain>
    </source>
</reference>
<keyword evidence="1" id="KW-0812">Transmembrane</keyword>
<proteinExistence type="predicted"/>
<dbReference type="EMBL" id="GAKP01012150">
    <property type="protein sequence ID" value="JAC46802.1"/>
    <property type="molecule type" value="Transcribed_RNA"/>
</dbReference>
<dbReference type="AlphaFoldDB" id="A0A034VXI7"/>